<keyword evidence="6" id="KW-0560">Oxidoreductase</keyword>
<keyword evidence="4" id="KW-0479">Metal-binding</keyword>
<evidence type="ECO:0000256" key="1">
    <source>
        <dbReference type="ARBA" id="ARBA00001946"/>
    </source>
</evidence>
<comment type="cofactor">
    <cofactor evidence="3">
        <name>[4Fe-4S] cluster</name>
        <dbReference type="ChEBI" id="CHEBI:49883"/>
    </cofactor>
</comment>
<dbReference type="SUPFAM" id="SSF52518">
    <property type="entry name" value="Thiamin diphosphate-binding fold (THDP-binding)"/>
    <property type="match status" value="1"/>
</dbReference>
<dbReference type="Pfam" id="PF02775">
    <property type="entry name" value="TPP_enzyme_C"/>
    <property type="match status" value="1"/>
</dbReference>
<dbReference type="GO" id="GO:0051536">
    <property type="term" value="F:iron-sulfur cluster binding"/>
    <property type="evidence" value="ECO:0007669"/>
    <property type="project" value="UniProtKB-KW"/>
</dbReference>
<dbReference type="RefSeq" id="WP_108309127.1">
    <property type="nucleotide sequence ID" value="NZ_CP020921.1"/>
</dbReference>
<dbReference type="GO" id="GO:0045333">
    <property type="term" value="P:cellular respiration"/>
    <property type="evidence" value="ECO:0007669"/>
    <property type="project" value="UniProtKB-ARBA"/>
</dbReference>
<dbReference type="Proteomes" id="UP000244792">
    <property type="component" value="Chromosome"/>
</dbReference>
<evidence type="ECO:0000259" key="11">
    <source>
        <dbReference type="Pfam" id="PF12367"/>
    </source>
</evidence>
<dbReference type="InterPro" id="IPR011766">
    <property type="entry name" value="TPP_enzyme_TPP-bd"/>
</dbReference>
<feature type="domain" description="Thiamine pyrophosphate enzyme TPP-binding" evidence="10">
    <location>
        <begin position="51"/>
        <end position="195"/>
    </location>
</feature>
<keyword evidence="7" id="KW-0408">Iron</keyword>
<evidence type="ECO:0000313" key="12">
    <source>
        <dbReference type="EMBL" id="AWB10317.1"/>
    </source>
</evidence>
<keyword evidence="9" id="KW-0786">Thiamine pyrophosphate</keyword>
<evidence type="ECO:0000256" key="8">
    <source>
        <dbReference type="ARBA" id="ARBA00023014"/>
    </source>
</evidence>
<evidence type="ECO:0000256" key="7">
    <source>
        <dbReference type="ARBA" id="ARBA00023004"/>
    </source>
</evidence>
<comment type="cofactor">
    <cofactor evidence="2">
        <name>thiamine diphosphate</name>
        <dbReference type="ChEBI" id="CHEBI:58937"/>
    </cofactor>
</comment>
<dbReference type="GO" id="GO:0016625">
    <property type="term" value="F:oxidoreductase activity, acting on the aldehyde or oxo group of donors, iron-sulfur protein as acceptor"/>
    <property type="evidence" value="ECO:0007669"/>
    <property type="project" value="UniProtKB-ARBA"/>
</dbReference>
<dbReference type="PANTHER" id="PTHR48084">
    <property type="entry name" value="2-OXOGLUTARATE OXIDOREDUCTASE SUBUNIT KORB-RELATED"/>
    <property type="match status" value="1"/>
</dbReference>
<evidence type="ECO:0000256" key="2">
    <source>
        <dbReference type="ARBA" id="ARBA00001964"/>
    </source>
</evidence>
<evidence type="ECO:0000313" key="13">
    <source>
        <dbReference type="Proteomes" id="UP000244792"/>
    </source>
</evidence>
<evidence type="ECO:0000256" key="5">
    <source>
        <dbReference type="ARBA" id="ARBA00022842"/>
    </source>
</evidence>
<dbReference type="InterPro" id="IPR011896">
    <property type="entry name" value="OFOB"/>
</dbReference>
<evidence type="ECO:0000259" key="10">
    <source>
        <dbReference type="Pfam" id="PF02775"/>
    </source>
</evidence>
<sequence length="280" mass="31228">MRSYKGFDNDTVPAWCPGCGNFAILDSFKKALFELGIEPHEITLVSGIGQSSKLPHYLKCNGFNGLHGRSLPVATGISVANHKQKVIIFGGDGDTYGEGGNHLLHAFRRNPNITLFVHNNAVYGLTKGQASPTTEFGRRTKAQPFGSLSEPLNPIAFAITMDCSFVARSFSGSPEHLKNIMKMAINHEGFALVDILQICVSFNKVNNFEWYRNRVYEFNADYDLSDKLKAFEKSQEFGEKIPLGVFYSNSRLTFEKNIPVIKDKTLVSMQNFPDIKSLMD</sequence>
<dbReference type="CDD" id="cd03375">
    <property type="entry name" value="TPP_OGFOR"/>
    <property type="match status" value="1"/>
</dbReference>
<dbReference type="AlphaFoldDB" id="A0A2R4W0I8"/>
<name>A0A2R4W0I8_THEAF</name>
<dbReference type="OrthoDB" id="9775140at2"/>
<dbReference type="InterPro" id="IPR029061">
    <property type="entry name" value="THDP-binding"/>
</dbReference>
<evidence type="ECO:0000256" key="4">
    <source>
        <dbReference type="ARBA" id="ARBA00022723"/>
    </source>
</evidence>
<keyword evidence="5" id="KW-0460">Magnesium</keyword>
<accession>A0A2R4W0I8</accession>
<dbReference type="GO" id="GO:0046872">
    <property type="term" value="F:metal ion binding"/>
    <property type="evidence" value="ECO:0007669"/>
    <property type="project" value="UniProtKB-KW"/>
</dbReference>
<dbReference type="PANTHER" id="PTHR48084:SF4">
    <property type="entry name" value="2-OXOGLUTARATE OXIDOREDUCTASE SUBUNIT KORB"/>
    <property type="match status" value="1"/>
</dbReference>
<protein>
    <submittedName>
        <fullName evidence="12">2-oxoglutarate ferredoxin oxidoreductase subunit beta</fullName>
    </submittedName>
</protein>
<proteinExistence type="predicted"/>
<dbReference type="InterPro" id="IPR032686">
    <property type="entry name" value="PFO_beta_C"/>
</dbReference>
<organism evidence="12 13">
    <name type="scientific">Thermodesulfobium acidiphilum</name>
    <dbReference type="NCBI Taxonomy" id="1794699"/>
    <lineage>
        <taxon>Bacteria</taxon>
        <taxon>Pseudomonadati</taxon>
        <taxon>Thermodesulfobiota</taxon>
        <taxon>Thermodesulfobiia</taxon>
        <taxon>Thermodesulfobiales</taxon>
        <taxon>Thermodesulfobiaceae</taxon>
        <taxon>Thermodesulfobium</taxon>
    </lineage>
</organism>
<dbReference type="GO" id="GO:0030976">
    <property type="term" value="F:thiamine pyrophosphate binding"/>
    <property type="evidence" value="ECO:0007669"/>
    <property type="project" value="InterPro"/>
</dbReference>
<dbReference type="Pfam" id="PF12367">
    <property type="entry name" value="PFO_beta_C"/>
    <property type="match status" value="1"/>
</dbReference>
<keyword evidence="8" id="KW-0411">Iron-sulfur</keyword>
<gene>
    <name evidence="12" type="ORF">TDSAC_0964</name>
</gene>
<reference evidence="12 13" key="1">
    <citation type="submission" date="2017-04" db="EMBL/GenBank/DDBJ databases">
        <title>Genomic insights into metabolism of Thermodesulfobium acidiphilum.</title>
        <authorList>
            <person name="Toshchakov S.V."/>
            <person name="Frolov E.N."/>
            <person name="Kublanov I.V."/>
            <person name="Samarov N.I."/>
            <person name="Novikov A."/>
            <person name="Lebedinsky A.V."/>
            <person name="Bonch-Osmolovskaya E.A."/>
            <person name="Chernyh N.A."/>
        </authorList>
    </citation>
    <scope>NUCLEOTIDE SEQUENCE [LARGE SCALE GENOMIC DNA]</scope>
    <source>
        <strain evidence="12 13">3127-1</strain>
    </source>
</reference>
<evidence type="ECO:0000256" key="3">
    <source>
        <dbReference type="ARBA" id="ARBA00001966"/>
    </source>
</evidence>
<dbReference type="GO" id="GO:0044281">
    <property type="term" value="P:small molecule metabolic process"/>
    <property type="evidence" value="ECO:0007669"/>
    <property type="project" value="UniProtKB-ARBA"/>
</dbReference>
<dbReference type="NCBIfam" id="TIGR02177">
    <property type="entry name" value="PorB_KorB"/>
    <property type="match status" value="1"/>
</dbReference>
<feature type="domain" description="Pyruvate ferredoxin oxidoreductase beta subunit C-terminal" evidence="11">
    <location>
        <begin position="199"/>
        <end position="262"/>
    </location>
</feature>
<evidence type="ECO:0000256" key="6">
    <source>
        <dbReference type="ARBA" id="ARBA00023002"/>
    </source>
</evidence>
<comment type="cofactor">
    <cofactor evidence="1">
        <name>Mg(2+)</name>
        <dbReference type="ChEBI" id="CHEBI:18420"/>
    </cofactor>
</comment>
<dbReference type="EMBL" id="CP020921">
    <property type="protein sequence ID" value="AWB10317.1"/>
    <property type="molecule type" value="Genomic_DNA"/>
</dbReference>
<dbReference type="Gene3D" id="3.40.50.970">
    <property type="match status" value="1"/>
</dbReference>
<keyword evidence="13" id="KW-1185">Reference proteome</keyword>
<evidence type="ECO:0000256" key="9">
    <source>
        <dbReference type="ARBA" id="ARBA00023052"/>
    </source>
</evidence>
<dbReference type="KEGG" id="taci:TDSAC_0964"/>
<dbReference type="InterPro" id="IPR051457">
    <property type="entry name" value="2-oxoacid:Fd_oxidoreductase"/>
</dbReference>